<accession>A0ACC1QIM4</accession>
<reference evidence="1" key="1">
    <citation type="submission" date="2022-07" db="EMBL/GenBank/DDBJ databases">
        <title>Genome Sequence of Lecanicillium saksenae.</title>
        <authorList>
            <person name="Buettner E."/>
        </authorList>
    </citation>
    <scope>NUCLEOTIDE SEQUENCE</scope>
    <source>
        <strain evidence="1">VT-O1</strain>
    </source>
</reference>
<evidence type="ECO:0000313" key="1">
    <source>
        <dbReference type="EMBL" id="KAJ3475109.1"/>
    </source>
</evidence>
<proteinExistence type="predicted"/>
<comment type="caution">
    <text evidence="1">The sequence shown here is derived from an EMBL/GenBank/DDBJ whole genome shotgun (WGS) entry which is preliminary data.</text>
</comment>
<sequence length="113" mass="12274">MASPSGSDYGHKDDSGVVSEPLAITNTTQTSSNASTVDVDENSHLTVFQAVKKWKRVFWYSLAISSSILMFGYDFVIVGNSSSMPAFQYVARLCSPFQQSPLCSLALPKSSPR</sequence>
<gene>
    <name evidence="1" type="ORF">NLG97_g9572</name>
</gene>
<organism evidence="1 2">
    <name type="scientific">Lecanicillium saksenae</name>
    <dbReference type="NCBI Taxonomy" id="468837"/>
    <lineage>
        <taxon>Eukaryota</taxon>
        <taxon>Fungi</taxon>
        <taxon>Dikarya</taxon>
        <taxon>Ascomycota</taxon>
        <taxon>Pezizomycotina</taxon>
        <taxon>Sordariomycetes</taxon>
        <taxon>Hypocreomycetidae</taxon>
        <taxon>Hypocreales</taxon>
        <taxon>Cordycipitaceae</taxon>
        <taxon>Lecanicillium</taxon>
    </lineage>
</organism>
<evidence type="ECO:0000313" key="2">
    <source>
        <dbReference type="Proteomes" id="UP001148737"/>
    </source>
</evidence>
<name>A0ACC1QIM4_9HYPO</name>
<dbReference type="EMBL" id="JANAKD010002028">
    <property type="protein sequence ID" value="KAJ3475109.1"/>
    <property type="molecule type" value="Genomic_DNA"/>
</dbReference>
<protein>
    <submittedName>
        <fullName evidence="1">Uncharacterized protein</fullName>
    </submittedName>
</protein>
<dbReference type="Proteomes" id="UP001148737">
    <property type="component" value="Unassembled WGS sequence"/>
</dbReference>
<keyword evidence="2" id="KW-1185">Reference proteome</keyword>